<dbReference type="Proteomes" id="UP000190274">
    <property type="component" value="Chromosome E"/>
</dbReference>
<evidence type="ECO:0000256" key="1">
    <source>
        <dbReference type="SAM" id="Phobius"/>
    </source>
</evidence>
<keyword evidence="1" id="KW-1133">Transmembrane helix</keyword>
<sequence>MWSTLASFYLGIETRALDALRRIPYMEEYTYHPISARITLFLAVVGTLAFVNELYITIEMSFLQKESYKELKRAPLNVEDLKNHRMIMDDEFHGREWLDQKSGIVIEEFETRDRFFAKPVHVAHLYVKCNVVARCDTFIDGKEISKSVGSALLSQPFMFHIEFSPEEYELEKRPEFGCRLEVLRRKLYHYFKETQLFDQFVARREKGGSQEQVDFTVSKGVEIYNTMEELLPPAADDIQLCFLKMETGDTIKCNFVV</sequence>
<gene>
    <name evidence="2" type="ORF">LADA_0E02322G</name>
</gene>
<dbReference type="GO" id="GO:0007005">
    <property type="term" value="P:mitochondrion organization"/>
    <property type="evidence" value="ECO:0007669"/>
    <property type="project" value="EnsemblFungi"/>
</dbReference>
<name>A0A1G4JAS1_9SACH</name>
<keyword evidence="3" id="KW-1185">Reference proteome</keyword>
<feature type="transmembrane region" description="Helical" evidence="1">
    <location>
        <begin position="40"/>
        <end position="63"/>
    </location>
</feature>
<accession>A0A1G4JAS1</accession>
<proteinExistence type="predicted"/>
<keyword evidence="1" id="KW-0812">Transmembrane</keyword>
<dbReference type="AlphaFoldDB" id="A0A1G4JAS1"/>
<dbReference type="GO" id="GO:0006696">
    <property type="term" value="P:ergosterol biosynthetic process"/>
    <property type="evidence" value="ECO:0007669"/>
    <property type="project" value="EnsemblFungi"/>
</dbReference>
<reference evidence="3" key="1">
    <citation type="submission" date="2016-03" db="EMBL/GenBank/DDBJ databases">
        <authorList>
            <person name="Devillers H."/>
        </authorList>
    </citation>
    <scope>NUCLEOTIDE SEQUENCE [LARGE SCALE GENOMIC DNA]</scope>
</reference>
<protein>
    <submittedName>
        <fullName evidence="2">LADA_0E02322g1_1</fullName>
    </submittedName>
</protein>
<evidence type="ECO:0000313" key="2">
    <source>
        <dbReference type="EMBL" id="SCU87152.1"/>
    </source>
</evidence>
<keyword evidence="1" id="KW-0472">Membrane</keyword>
<dbReference type="GO" id="GO:0006879">
    <property type="term" value="P:intracellular iron ion homeostasis"/>
    <property type="evidence" value="ECO:0007669"/>
    <property type="project" value="EnsemblFungi"/>
</dbReference>
<evidence type="ECO:0000313" key="3">
    <source>
        <dbReference type="Proteomes" id="UP000190274"/>
    </source>
</evidence>
<dbReference type="EMBL" id="LT598455">
    <property type="protein sequence ID" value="SCU87152.1"/>
    <property type="molecule type" value="Genomic_DNA"/>
</dbReference>
<organism evidence="2 3">
    <name type="scientific">Lachancea dasiensis</name>
    <dbReference type="NCBI Taxonomy" id="1072105"/>
    <lineage>
        <taxon>Eukaryota</taxon>
        <taxon>Fungi</taxon>
        <taxon>Dikarya</taxon>
        <taxon>Ascomycota</taxon>
        <taxon>Saccharomycotina</taxon>
        <taxon>Saccharomycetes</taxon>
        <taxon>Saccharomycetales</taxon>
        <taxon>Saccharomycetaceae</taxon>
        <taxon>Lachancea</taxon>
    </lineage>
</organism>
<dbReference type="OrthoDB" id="4041975at2759"/>